<feature type="signal peptide" evidence="2">
    <location>
        <begin position="1"/>
        <end position="30"/>
    </location>
</feature>
<name>A0A158G7K9_CABSO</name>
<evidence type="ECO:0000313" key="4">
    <source>
        <dbReference type="Proteomes" id="UP000054893"/>
    </source>
</evidence>
<dbReference type="RefSeq" id="WP_060818971.1">
    <property type="nucleotide sequence ID" value="NZ_FCOC02000005.1"/>
</dbReference>
<feature type="region of interest" description="Disordered" evidence="1">
    <location>
        <begin position="113"/>
        <end position="135"/>
    </location>
</feature>
<keyword evidence="2" id="KW-0732">Signal</keyword>
<organism evidence="3 4">
    <name type="scientific">Caballeronia sordidicola</name>
    <name type="common">Burkholderia sordidicola</name>
    <dbReference type="NCBI Taxonomy" id="196367"/>
    <lineage>
        <taxon>Bacteria</taxon>
        <taxon>Pseudomonadati</taxon>
        <taxon>Pseudomonadota</taxon>
        <taxon>Betaproteobacteria</taxon>
        <taxon>Burkholderiales</taxon>
        <taxon>Burkholderiaceae</taxon>
        <taxon>Caballeronia</taxon>
    </lineage>
</organism>
<feature type="chain" id="PRO_5007810430" evidence="2">
    <location>
        <begin position="31"/>
        <end position="135"/>
    </location>
</feature>
<keyword evidence="3" id="KW-0449">Lipoprotein</keyword>
<feature type="compositionally biased region" description="Gly residues" evidence="1">
    <location>
        <begin position="120"/>
        <end position="135"/>
    </location>
</feature>
<evidence type="ECO:0000256" key="2">
    <source>
        <dbReference type="SAM" id="SignalP"/>
    </source>
</evidence>
<reference evidence="3 4" key="1">
    <citation type="submission" date="2016-01" db="EMBL/GenBank/DDBJ databases">
        <authorList>
            <person name="Oliw E.H."/>
        </authorList>
    </citation>
    <scope>NUCLEOTIDE SEQUENCE [LARGE SCALE GENOMIC DNA]</scope>
    <source>
        <strain evidence="3">LMG 22029</strain>
    </source>
</reference>
<dbReference type="InterPro" id="IPR022053">
    <property type="entry name" value="DUF3613"/>
</dbReference>
<proteinExistence type="predicted"/>
<evidence type="ECO:0000256" key="1">
    <source>
        <dbReference type="SAM" id="MobiDB-lite"/>
    </source>
</evidence>
<gene>
    <name evidence="3" type="ORF">AWB64_02345</name>
</gene>
<dbReference type="Pfam" id="PF12266">
    <property type="entry name" value="DUF3613"/>
    <property type="match status" value="1"/>
</dbReference>
<dbReference type="EMBL" id="FCOC02000005">
    <property type="protein sequence ID" value="SAL28046.1"/>
    <property type="molecule type" value="Genomic_DNA"/>
</dbReference>
<accession>A0A158G7K9</accession>
<dbReference type="AlphaFoldDB" id="A0A158G7K9"/>
<protein>
    <submittedName>
        <fullName evidence="3">Lipoprotein</fullName>
    </submittedName>
</protein>
<sequence length="135" mass="14357">MRKIRALRCSAVTFAWVVFSVLPVASRVCAQTQLQEQTPLTTQSQPEIQAQAQPRHATAVPLPATRIGDSTIAWLAIQRDGRVAAPAQPMLGAEADAAYRRYLKSFDHPIPEHLDSSVGTVGGGSSGSSGTGAQY</sequence>
<dbReference type="Proteomes" id="UP000054893">
    <property type="component" value="Unassembled WGS sequence"/>
</dbReference>
<dbReference type="OrthoDB" id="8797260at2"/>
<evidence type="ECO:0000313" key="3">
    <source>
        <dbReference type="EMBL" id="SAL28046.1"/>
    </source>
</evidence>